<dbReference type="SMART" id="SM00849">
    <property type="entry name" value="Lactamase_B"/>
    <property type="match status" value="1"/>
</dbReference>
<dbReference type="GO" id="GO:0016787">
    <property type="term" value="F:hydrolase activity"/>
    <property type="evidence" value="ECO:0007669"/>
    <property type="project" value="UniProtKB-KW"/>
</dbReference>
<dbReference type="Proteomes" id="UP000521868">
    <property type="component" value="Unassembled WGS sequence"/>
</dbReference>
<protein>
    <submittedName>
        <fullName evidence="2">MBL fold metallo-hydrolase</fullName>
    </submittedName>
</protein>
<accession>A0A7X6DJ89</accession>
<proteinExistence type="predicted"/>
<dbReference type="Gene3D" id="1.10.10.10">
    <property type="entry name" value="Winged helix-like DNA-binding domain superfamily/Winged helix DNA-binding domain"/>
    <property type="match status" value="1"/>
</dbReference>
<dbReference type="InterPro" id="IPR001279">
    <property type="entry name" value="Metallo-B-lactamas"/>
</dbReference>
<dbReference type="Pfam" id="PF21221">
    <property type="entry name" value="B_lactamase-like_C"/>
    <property type="match status" value="1"/>
</dbReference>
<dbReference type="InterPro" id="IPR048933">
    <property type="entry name" value="B_lactamase-like_C"/>
</dbReference>
<dbReference type="Pfam" id="PF00753">
    <property type="entry name" value="Lactamase_B"/>
    <property type="match status" value="1"/>
</dbReference>
<dbReference type="EMBL" id="VTOX01000009">
    <property type="protein sequence ID" value="NKE68145.1"/>
    <property type="molecule type" value="Genomic_DNA"/>
</dbReference>
<reference evidence="2 3" key="1">
    <citation type="journal article" date="2020" name="Nature">
        <title>Bacterial chemolithoautotrophy via manganese oxidation.</title>
        <authorList>
            <person name="Yu H."/>
            <person name="Leadbetter J.R."/>
        </authorList>
    </citation>
    <scope>NUCLEOTIDE SEQUENCE [LARGE SCALE GENOMIC DNA]</scope>
    <source>
        <strain evidence="2 3">RBP-1</strain>
    </source>
</reference>
<dbReference type="PANTHER" id="PTHR23131">
    <property type="entry name" value="ENDORIBONUCLEASE LACTB2"/>
    <property type="match status" value="1"/>
</dbReference>
<dbReference type="Gene3D" id="3.60.15.10">
    <property type="entry name" value="Ribonuclease Z/Hydroxyacylglutathione hydrolase-like"/>
    <property type="match status" value="1"/>
</dbReference>
<dbReference type="InterPro" id="IPR036866">
    <property type="entry name" value="RibonucZ/Hydroxyglut_hydro"/>
</dbReference>
<dbReference type="InterPro" id="IPR036388">
    <property type="entry name" value="WH-like_DNA-bd_sf"/>
</dbReference>
<evidence type="ECO:0000313" key="3">
    <source>
        <dbReference type="Proteomes" id="UP000521868"/>
    </source>
</evidence>
<name>A0A7X6DJ89_9BURK</name>
<keyword evidence="3" id="KW-1185">Reference proteome</keyword>
<dbReference type="PANTHER" id="PTHR23131:SF4">
    <property type="entry name" value="METALLO-BETA-LACTAMASE SUPERFAMILY POTEIN"/>
    <property type="match status" value="1"/>
</dbReference>
<dbReference type="AlphaFoldDB" id="A0A7X6DJ89"/>
<evidence type="ECO:0000259" key="1">
    <source>
        <dbReference type="SMART" id="SM00849"/>
    </source>
</evidence>
<organism evidence="2 3">
    <name type="scientific">Ramlibacter lithotrophicus</name>
    <dbReference type="NCBI Taxonomy" id="2606681"/>
    <lineage>
        <taxon>Bacteria</taxon>
        <taxon>Pseudomonadati</taxon>
        <taxon>Pseudomonadota</taxon>
        <taxon>Betaproteobacteria</taxon>
        <taxon>Burkholderiales</taxon>
        <taxon>Comamonadaceae</taxon>
        <taxon>Ramlibacter</taxon>
    </lineage>
</organism>
<dbReference type="RefSeq" id="WP_168109275.1">
    <property type="nucleotide sequence ID" value="NZ_VTOX01000009.1"/>
</dbReference>
<keyword evidence="2" id="KW-0378">Hydrolase</keyword>
<dbReference type="InterPro" id="IPR050662">
    <property type="entry name" value="Sec-metab_biosynth-thioest"/>
</dbReference>
<sequence length="359" mass="40127">MNSLERLLYYPLGDAMPQQGETLEVRAGAGSGLTPAVKWVRMGLPFALDHINLWLLRDELGGRSGWTVVDCCITRDETKAQWEQVFATQLDGLPILRVIVTHMHPDHIGLAHWLCERWQASLWISATDYYAARVGSTSTTGFGGAAAADFFASHGLTDPESVEKIRGRASYYPGMVPKVPPRFHRLHEGRVLRIGGRDWRCISGYGHAPEHMALYCDALEVLISGDMMLPKISTNVSVHDTEPESNPLQAFLDSIDKFRHLPAETLVLPSHGKPFVGLHERIRQLHEHHRDRLAEVMQACATAPQSAADLLPVLFKRKLDLHQTTFAMGESVAHLHALWFVGKLRRESCSDGVYRFTAV</sequence>
<comment type="caution">
    <text evidence="2">The sequence shown here is derived from an EMBL/GenBank/DDBJ whole genome shotgun (WGS) entry which is preliminary data.</text>
</comment>
<feature type="domain" description="Metallo-beta-lactamase" evidence="1">
    <location>
        <begin position="50"/>
        <end position="271"/>
    </location>
</feature>
<gene>
    <name evidence="2" type="ORF">RAMLITH_20170</name>
</gene>
<evidence type="ECO:0000313" key="2">
    <source>
        <dbReference type="EMBL" id="NKE68145.1"/>
    </source>
</evidence>
<dbReference type="SUPFAM" id="SSF56281">
    <property type="entry name" value="Metallo-hydrolase/oxidoreductase"/>
    <property type="match status" value="1"/>
</dbReference>